<dbReference type="RefSeq" id="WP_202747679.1">
    <property type="nucleotide sequence ID" value="NZ_JAESWC010000002.1"/>
</dbReference>
<evidence type="ECO:0000313" key="2">
    <source>
        <dbReference type="EMBL" id="MBL4935060.1"/>
    </source>
</evidence>
<name>A0ABS1T6U4_9CLOT</name>
<dbReference type="SUPFAM" id="SSF52540">
    <property type="entry name" value="P-loop containing nucleoside triphosphate hydrolases"/>
    <property type="match status" value="1"/>
</dbReference>
<dbReference type="PANTHER" id="PTHR34985:SF1">
    <property type="entry name" value="SLR0554 PROTEIN"/>
    <property type="match status" value="1"/>
</dbReference>
<reference evidence="2 3" key="1">
    <citation type="submission" date="2021-01" db="EMBL/GenBank/DDBJ databases">
        <title>Genome public.</title>
        <authorList>
            <person name="Liu C."/>
            <person name="Sun Q."/>
        </authorList>
    </citation>
    <scope>NUCLEOTIDE SEQUENCE [LARGE SCALE GENOMIC DNA]</scope>
    <source>
        <strain evidence="2 3">YIM B02515</strain>
    </source>
</reference>
<comment type="caution">
    <text evidence="2">The sequence shown here is derived from an EMBL/GenBank/DDBJ whole genome shotgun (WGS) entry which is preliminary data.</text>
</comment>
<dbReference type="InterPro" id="IPR027417">
    <property type="entry name" value="P-loop_NTPase"/>
</dbReference>
<evidence type="ECO:0000313" key="3">
    <source>
        <dbReference type="Proteomes" id="UP000632377"/>
    </source>
</evidence>
<proteinExistence type="predicted"/>
<feature type="domain" description="Virulence-associated protein E-like" evidence="1">
    <location>
        <begin position="477"/>
        <end position="694"/>
    </location>
</feature>
<dbReference type="Pfam" id="PF05272">
    <property type="entry name" value="VapE-like_dom"/>
    <property type="match status" value="1"/>
</dbReference>
<gene>
    <name evidence="2" type="ORF">JK636_04730</name>
</gene>
<dbReference type="PANTHER" id="PTHR34985">
    <property type="entry name" value="SLR0554 PROTEIN"/>
    <property type="match status" value="1"/>
</dbReference>
<dbReference type="Proteomes" id="UP000632377">
    <property type="component" value="Unassembled WGS sequence"/>
</dbReference>
<dbReference type="InterPro" id="IPR007936">
    <property type="entry name" value="VapE-like_dom"/>
</dbReference>
<protein>
    <submittedName>
        <fullName evidence="2">Virulence-associated protein E</fullName>
    </submittedName>
</protein>
<sequence>MLINDKQIIISAAGSRKAAFWPQQKLYWSELVERLKTPARSTETLAEYLNYPKSKQDELKDVGGFVAGMLKDNRRKASNVMTRDVITLDLDNIQSGGTQDVLKRIEGLGCAYAVYSTRKHEEVKPRLRVLVPLNRTATADEYEPIARKLAQIIGIELCDPTTFEASRLMYWPSCCLDSNYVYAYSDNPFLDTDGMLSMYKDWRNVLEWPEVPGVQQTHIRQAAKQGNPIEKTGVVGAFCRTYDIYRAMEVFLPGVYIPCADGSGRYTFSGGSTTGGTVVYENGNFLYSHHSTDPAGGKLCNSFDLVRLHKFSEMDDEAKMDTPVVKLLSYTAMCELAVSDASVSSLLNKERYEKAVQDFTLAQESEGKDDFSWIAKLKIMPATGGIAKTTNNLLIIFENDPLLKGKIAFDEFAGRAVVMGAVPWDKTTENRQWGDLDDKGIRWYVENAYDIVSPSKVDDALGLCANNHSFNRVKDYLTKLQWDGIKRLDTLLTDYLGAVDSAYTRAVMRKSLAAAVARAMTPGCKYDYMPILAGPQGIGKSTFLRILGQSFYSDSLQTFEGKEASEMIQGIWINEIGELSGFNRSETNAVKQFLSRTEDIYREPFGKRTKAYPRRCVFFGTTNDSEFLKDRTGNRRFWPVDVGIKPAIKNVWSNLPEEVDQIWAEAYLYWQLGETLYLTGEAETEGKREQEAHAESNAKEGIIREFVSKPIPKNWEKRSLNERRLYWASEYENSNVETAQRDRICTAEIWCECFGGDLKYMKRVDALEINSILEKQPGWKKHESNFRVGCYGTQKGFIKLSTYSVN</sequence>
<evidence type="ECO:0000259" key="1">
    <source>
        <dbReference type="Pfam" id="PF05272"/>
    </source>
</evidence>
<keyword evidence="3" id="KW-1185">Reference proteome</keyword>
<organism evidence="2 3">
    <name type="scientific">Clostridium rhizosphaerae</name>
    <dbReference type="NCBI Taxonomy" id="2803861"/>
    <lineage>
        <taxon>Bacteria</taxon>
        <taxon>Bacillati</taxon>
        <taxon>Bacillota</taxon>
        <taxon>Clostridia</taxon>
        <taxon>Eubacteriales</taxon>
        <taxon>Clostridiaceae</taxon>
        <taxon>Clostridium</taxon>
    </lineage>
</organism>
<accession>A0ABS1T6U4</accession>
<dbReference type="EMBL" id="JAESWC010000002">
    <property type="protein sequence ID" value="MBL4935060.1"/>
    <property type="molecule type" value="Genomic_DNA"/>
</dbReference>